<dbReference type="GO" id="GO:0004806">
    <property type="term" value="F:triacylglycerol lipase activity"/>
    <property type="evidence" value="ECO:0007669"/>
    <property type="project" value="InterPro"/>
</dbReference>
<feature type="chain" id="PRO_5017581868" evidence="1">
    <location>
        <begin position="25"/>
        <end position="406"/>
    </location>
</feature>
<proteinExistence type="predicted"/>
<dbReference type="Pfam" id="PF03583">
    <property type="entry name" value="LIP"/>
    <property type="match status" value="1"/>
</dbReference>
<dbReference type="InterPro" id="IPR005152">
    <property type="entry name" value="Lipase_secreted"/>
</dbReference>
<dbReference type="InterPro" id="IPR029058">
    <property type="entry name" value="AB_hydrolase_fold"/>
</dbReference>
<name>A0A3D9L011_MARFU</name>
<reference evidence="2 3" key="1">
    <citation type="submission" date="2018-07" db="EMBL/GenBank/DDBJ databases">
        <title>Genomic Encyclopedia of Type Strains, Phase IV (KMG-IV): sequencing the most valuable type-strain genomes for metagenomic binning, comparative biology and taxonomic classification.</title>
        <authorList>
            <person name="Goeker M."/>
        </authorList>
    </citation>
    <scope>NUCLEOTIDE SEQUENCE [LARGE SCALE GENOMIC DNA]</scope>
    <source>
        <strain evidence="2 3">DSM 4134</strain>
    </source>
</reference>
<evidence type="ECO:0000256" key="1">
    <source>
        <dbReference type="SAM" id="SignalP"/>
    </source>
</evidence>
<dbReference type="OrthoDB" id="9798122at2"/>
<dbReference type="PIRSF" id="PIRSF029171">
    <property type="entry name" value="Esterase_LipA"/>
    <property type="match status" value="1"/>
</dbReference>
<feature type="signal peptide" evidence="1">
    <location>
        <begin position="1"/>
        <end position="24"/>
    </location>
</feature>
<keyword evidence="1" id="KW-0732">Signal</keyword>
<dbReference type="PANTHER" id="PTHR34853:SF1">
    <property type="entry name" value="LIPASE 5"/>
    <property type="match status" value="1"/>
</dbReference>
<organism evidence="2 3">
    <name type="scientific">Marinoscillum furvescens DSM 4134</name>
    <dbReference type="NCBI Taxonomy" id="1122208"/>
    <lineage>
        <taxon>Bacteria</taxon>
        <taxon>Pseudomonadati</taxon>
        <taxon>Bacteroidota</taxon>
        <taxon>Cytophagia</taxon>
        <taxon>Cytophagales</taxon>
        <taxon>Reichenbachiellaceae</taxon>
        <taxon>Marinoscillum</taxon>
    </lineage>
</organism>
<dbReference type="Gene3D" id="3.40.50.1820">
    <property type="entry name" value="alpha/beta hydrolase"/>
    <property type="match status" value="1"/>
</dbReference>
<evidence type="ECO:0000313" key="2">
    <source>
        <dbReference type="EMBL" id="RED93873.1"/>
    </source>
</evidence>
<dbReference type="RefSeq" id="WP_115869792.1">
    <property type="nucleotide sequence ID" value="NZ_QREG01000023.1"/>
</dbReference>
<protein>
    <submittedName>
        <fullName evidence="2">Alpha/beta hydrolase family protein</fullName>
    </submittedName>
</protein>
<dbReference type="EMBL" id="QREG01000023">
    <property type="protein sequence ID" value="RED93873.1"/>
    <property type="molecule type" value="Genomic_DNA"/>
</dbReference>
<keyword evidence="2" id="KW-0378">Hydrolase</keyword>
<sequence length="406" mass="44373">MKTTQLYVACFVLMAGLWSCSDGGDETPKPEESPSTLVADESFGTWRSGDLRGFIGFSGLDISSEAMTHDVNLFKVRYTTMYQNQEIEASTLVILPANEEGENEAFSVFSFQHGTIASDAEAPTNQAINSQTNIFLSSLASTGQVVVVPDLIGFGASADYVHPYYVEELTATATIDAIYAARELATANDLALDGELYLGGYSQGGYSTMATHKHIEEKGVSFFELKASFPSSGGYDVKAFQEYFFGLETYHQPFYMAFVAYGYAEAYGWSDALPKLFNEPYASKIPQLFDGSQSGGLINKELNDTLSVFLTADILANIDNYPDFKDALVANSLTDWTPTIPMYMYHGDADITVPFENSQLTYDQLIANGASKEVVTFTAFEGATHGTGVSPYIEAFIEVLLKLETQ</sequence>
<dbReference type="Gene3D" id="1.10.260.160">
    <property type="match status" value="1"/>
</dbReference>
<keyword evidence="3" id="KW-1185">Reference proteome</keyword>
<gene>
    <name evidence="2" type="ORF">C7460_12353</name>
</gene>
<dbReference type="GO" id="GO:0016042">
    <property type="term" value="P:lipid catabolic process"/>
    <property type="evidence" value="ECO:0007669"/>
    <property type="project" value="InterPro"/>
</dbReference>
<accession>A0A3D9L011</accession>
<comment type="caution">
    <text evidence="2">The sequence shown here is derived from an EMBL/GenBank/DDBJ whole genome shotgun (WGS) entry which is preliminary data.</text>
</comment>
<evidence type="ECO:0000313" key="3">
    <source>
        <dbReference type="Proteomes" id="UP000256779"/>
    </source>
</evidence>
<dbReference type="AlphaFoldDB" id="A0A3D9L011"/>
<dbReference type="SUPFAM" id="SSF53474">
    <property type="entry name" value="alpha/beta-Hydrolases"/>
    <property type="match status" value="1"/>
</dbReference>
<dbReference type="PANTHER" id="PTHR34853">
    <property type="match status" value="1"/>
</dbReference>
<dbReference type="Proteomes" id="UP000256779">
    <property type="component" value="Unassembled WGS sequence"/>
</dbReference>